<dbReference type="FunFam" id="1.10.10.10:FF:000056">
    <property type="entry name" value="IclR family transcriptional regulator"/>
    <property type="match status" value="1"/>
</dbReference>
<feature type="domain" description="IclR-ED" evidence="8">
    <location>
        <begin position="67"/>
        <end position="251"/>
    </location>
</feature>
<dbReference type="InterPro" id="IPR005471">
    <property type="entry name" value="Tscrpt_reg_IclR_N"/>
</dbReference>
<dbReference type="PANTHER" id="PTHR30136">
    <property type="entry name" value="HELIX-TURN-HELIX TRANSCRIPTIONAL REGULATOR, ICLR FAMILY"/>
    <property type="match status" value="1"/>
</dbReference>
<evidence type="ECO:0000256" key="3">
    <source>
        <dbReference type="ARBA" id="ARBA00023125"/>
    </source>
</evidence>
<dbReference type="InterPro" id="IPR036388">
    <property type="entry name" value="WH-like_DNA-bd_sf"/>
</dbReference>
<feature type="domain" description="HTH iclR-type" evidence="7">
    <location>
        <begin position="4"/>
        <end position="66"/>
    </location>
</feature>
<dbReference type="Pfam" id="PF09339">
    <property type="entry name" value="HTH_IclR"/>
    <property type="match status" value="1"/>
</dbReference>
<name>A0A8T6RBP0_9MICO</name>
<evidence type="ECO:0000256" key="2">
    <source>
        <dbReference type="ARBA" id="ARBA00023015"/>
    </source>
</evidence>
<dbReference type="InterPro" id="IPR014757">
    <property type="entry name" value="Tscrpt_reg_IclR_C"/>
</dbReference>
<dbReference type="PROSITE" id="PS51078">
    <property type="entry name" value="ICLR_ED"/>
    <property type="match status" value="1"/>
</dbReference>
<evidence type="ECO:0000259" key="8">
    <source>
        <dbReference type="PROSITE" id="PS51078"/>
    </source>
</evidence>
<dbReference type="Pfam" id="PF01614">
    <property type="entry name" value="IclR_C"/>
    <property type="match status" value="1"/>
</dbReference>
<sequence>MANAPAAAHALDVLGLIARRGEPVPAAAIARDLGLPRSSVYHLLAVLTERGYVRHLPEERRYGLGLAAYELGSAYQRQAPLDRMARGMMDRLVDASGQNAHLAVLHGSDVLYVIEQRAPGRPLLVSDVGVRLPAPLTATGLAMLAALPAAQVRALFPDRGALVRRDGRGPASTTELRSWLQQVRARGYAIEDGLVTPGLGSVAVAVLDAGDYPLAAVAVTFRQDEVDAPARDRLVHQVRQAAGALASRLGRGR</sequence>
<evidence type="ECO:0000256" key="1">
    <source>
        <dbReference type="ARBA" id="ARBA00022798"/>
    </source>
</evidence>
<dbReference type="Gene3D" id="1.10.10.10">
    <property type="entry name" value="Winged helix-like DNA-binding domain superfamily/Winged helix DNA-binding domain"/>
    <property type="match status" value="1"/>
</dbReference>
<dbReference type="SMART" id="SM00346">
    <property type="entry name" value="HTH_ICLR"/>
    <property type="match status" value="1"/>
</dbReference>
<keyword evidence="4" id="KW-0804">Transcription</keyword>
<dbReference type="InterPro" id="IPR029016">
    <property type="entry name" value="GAF-like_dom_sf"/>
</dbReference>
<keyword evidence="1" id="KW-0319">Glycerol metabolism</keyword>
<keyword evidence="3" id="KW-0238">DNA-binding</keyword>
<dbReference type="AlphaFoldDB" id="A0A8T6RBP0"/>
<organism evidence="9 10">
    <name type="scientific">Phycicoccus flavus</name>
    <dbReference type="NCBI Taxonomy" id="2502783"/>
    <lineage>
        <taxon>Bacteria</taxon>
        <taxon>Bacillati</taxon>
        <taxon>Actinomycetota</taxon>
        <taxon>Actinomycetes</taxon>
        <taxon>Micrococcales</taxon>
        <taxon>Intrasporangiaceae</taxon>
        <taxon>Phycicoccus</taxon>
    </lineage>
</organism>
<evidence type="ECO:0000256" key="5">
    <source>
        <dbReference type="ARBA" id="ARBA00058938"/>
    </source>
</evidence>
<evidence type="ECO:0000256" key="4">
    <source>
        <dbReference type="ARBA" id="ARBA00023163"/>
    </source>
</evidence>
<keyword evidence="10" id="KW-1185">Reference proteome</keyword>
<dbReference type="Proteomes" id="UP000287866">
    <property type="component" value="Unassembled WGS sequence"/>
</dbReference>
<reference evidence="9" key="1">
    <citation type="submission" date="2020-03" db="EMBL/GenBank/DDBJ databases">
        <title>Phycicoccus flavus sp. nov., a novel endophytic actinobacterium isolated from branch of Kandelia candel.</title>
        <authorList>
            <person name="Tuo L."/>
        </authorList>
    </citation>
    <scope>NUCLEOTIDE SEQUENCE</scope>
    <source>
        <strain evidence="9">CMS6Z-2</strain>
    </source>
</reference>
<evidence type="ECO:0000259" key="7">
    <source>
        <dbReference type="PROSITE" id="PS51077"/>
    </source>
</evidence>
<evidence type="ECO:0000256" key="6">
    <source>
        <dbReference type="ARBA" id="ARBA00070406"/>
    </source>
</evidence>
<proteinExistence type="predicted"/>
<dbReference type="PANTHER" id="PTHR30136:SF35">
    <property type="entry name" value="HTH-TYPE TRANSCRIPTIONAL REGULATOR RV1719"/>
    <property type="match status" value="1"/>
</dbReference>
<gene>
    <name evidence="9" type="ORF">EPD83_016130</name>
</gene>
<evidence type="ECO:0000313" key="9">
    <source>
        <dbReference type="EMBL" id="NHA69571.1"/>
    </source>
</evidence>
<protein>
    <recommendedName>
        <fullName evidence="6">Glycerol operon regulatory protein</fullName>
    </recommendedName>
</protein>
<dbReference type="GO" id="GO:0003677">
    <property type="term" value="F:DNA binding"/>
    <property type="evidence" value="ECO:0007669"/>
    <property type="project" value="UniProtKB-KW"/>
</dbReference>
<comment type="caution">
    <text evidence="9">The sequence shown here is derived from an EMBL/GenBank/DDBJ whole genome shotgun (WGS) entry which is preliminary data.</text>
</comment>
<dbReference type="GO" id="GO:0003700">
    <property type="term" value="F:DNA-binding transcription factor activity"/>
    <property type="evidence" value="ECO:0007669"/>
    <property type="project" value="TreeGrafter"/>
</dbReference>
<dbReference type="SUPFAM" id="SSF46785">
    <property type="entry name" value="Winged helix' DNA-binding domain"/>
    <property type="match status" value="1"/>
</dbReference>
<dbReference type="PROSITE" id="PS51077">
    <property type="entry name" value="HTH_ICLR"/>
    <property type="match status" value="1"/>
</dbReference>
<keyword evidence="2" id="KW-0805">Transcription regulation</keyword>
<dbReference type="RefSeq" id="WP_165566854.1">
    <property type="nucleotide sequence ID" value="NZ_SAYU02000065.1"/>
</dbReference>
<dbReference type="InterPro" id="IPR036390">
    <property type="entry name" value="WH_DNA-bd_sf"/>
</dbReference>
<dbReference type="EMBL" id="SAYU02000065">
    <property type="protein sequence ID" value="NHA69571.1"/>
    <property type="molecule type" value="Genomic_DNA"/>
</dbReference>
<comment type="function">
    <text evidence="5">May be an activator protein for the gylABX operon.</text>
</comment>
<accession>A0A8T6RBP0</accession>
<dbReference type="GO" id="GO:0006071">
    <property type="term" value="P:glycerol metabolic process"/>
    <property type="evidence" value="ECO:0007669"/>
    <property type="project" value="UniProtKB-KW"/>
</dbReference>
<dbReference type="GO" id="GO:0045892">
    <property type="term" value="P:negative regulation of DNA-templated transcription"/>
    <property type="evidence" value="ECO:0007669"/>
    <property type="project" value="TreeGrafter"/>
</dbReference>
<dbReference type="InterPro" id="IPR050707">
    <property type="entry name" value="HTH_MetabolicPath_Reg"/>
</dbReference>
<dbReference type="SUPFAM" id="SSF55781">
    <property type="entry name" value="GAF domain-like"/>
    <property type="match status" value="1"/>
</dbReference>
<dbReference type="Gene3D" id="3.30.450.40">
    <property type="match status" value="1"/>
</dbReference>
<evidence type="ECO:0000313" key="10">
    <source>
        <dbReference type="Proteomes" id="UP000287866"/>
    </source>
</evidence>